<reference evidence="3 4" key="1">
    <citation type="submission" date="2017-06" db="EMBL/GenBank/DDBJ databases">
        <title>Description of Avrilella dinanensis gen. nov. sp. nov.</title>
        <authorList>
            <person name="Leyer C."/>
            <person name="Sassi M."/>
            <person name="Minet J."/>
            <person name="Kayal S."/>
            <person name="Cattoir V."/>
        </authorList>
    </citation>
    <scope>NUCLEOTIDE SEQUENCE [LARGE SCALE GENOMIC DNA]</scope>
    <source>
        <strain evidence="3 4">UR159</strain>
    </source>
</reference>
<name>A0A2M9R7V2_9FLAO</name>
<sequence length="413" mass="48729">MIMAKIWIAFFLLAQAVMYAQPVAEKSPPYYIKSVHFEKSGQSQIPIFKKNTNITFRFDDLMASNTDYYYTISYHNYDWSPSDLVKTEYLSGMDDVRIKNMQNSFGTLQAYTHYAVSLPNADTKLSLSGNYMIHILDQDRNEIFSRKFIVYEEQINIGVEIARPRNPKTSISKQNVYFSFDYGDVNYNNPRQNFKIAIFQNGRFDNVINNIKPQYVMGTQFRYRYEEETQFWAGNEYWYYENSRLTQVNNMVRNVTSDTGLYNSFLYTFEPRNYYTFFEDLDGAFIPNNRDRTNHQIESDYAWVYFSLKIEEKTDEPIYIVGQFNNHEISDDYLLEYNSSTGLYEIALLLKQGFVNYRFVTAKGQKINDENSIDGNFYETENLYQVLLYYRGNNDRHDAAIGYGDAESINITQ</sequence>
<organism evidence="3 4">
    <name type="scientific">Avrilella dinanensis</name>
    <dbReference type="NCBI Taxonomy" id="2008672"/>
    <lineage>
        <taxon>Bacteria</taxon>
        <taxon>Pseudomonadati</taxon>
        <taxon>Bacteroidota</taxon>
        <taxon>Flavobacteriia</taxon>
        <taxon>Flavobacteriales</taxon>
        <taxon>Flavobacteriaceae</taxon>
        <taxon>Avrilella</taxon>
    </lineage>
</organism>
<evidence type="ECO:0000313" key="3">
    <source>
        <dbReference type="EMBL" id="PJR04942.1"/>
    </source>
</evidence>
<evidence type="ECO:0000256" key="1">
    <source>
        <dbReference type="SAM" id="SignalP"/>
    </source>
</evidence>
<dbReference type="InterPro" id="IPR013783">
    <property type="entry name" value="Ig-like_fold"/>
</dbReference>
<dbReference type="OrthoDB" id="1522602at2"/>
<evidence type="ECO:0000313" key="4">
    <source>
        <dbReference type="Proteomes" id="UP000231960"/>
    </source>
</evidence>
<dbReference type="Pfam" id="PF17116">
    <property type="entry name" value="T9SS_plug_1st"/>
    <property type="match status" value="1"/>
</dbReference>
<dbReference type="InterPro" id="IPR031345">
    <property type="entry name" value="T9SS_Plug_N"/>
</dbReference>
<dbReference type="EMBL" id="NIPO01000001">
    <property type="protein sequence ID" value="PJR04942.1"/>
    <property type="molecule type" value="Genomic_DNA"/>
</dbReference>
<proteinExistence type="predicted"/>
<dbReference type="Gene3D" id="2.60.40.10">
    <property type="entry name" value="Immunoglobulins"/>
    <property type="match status" value="1"/>
</dbReference>
<keyword evidence="4" id="KW-1185">Reference proteome</keyword>
<evidence type="ECO:0000259" key="2">
    <source>
        <dbReference type="Pfam" id="PF17116"/>
    </source>
</evidence>
<protein>
    <recommendedName>
        <fullName evidence="2">Type 9 secretion system plug protein N-terminal domain-containing protein</fullName>
    </recommendedName>
</protein>
<dbReference type="AlphaFoldDB" id="A0A2M9R7V2"/>
<accession>A0A2M9R7V2</accession>
<keyword evidence="1" id="KW-0732">Signal</keyword>
<comment type="caution">
    <text evidence="3">The sequence shown here is derived from an EMBL/GenBank/DDBJ whole genome shotgun (WGS) entry which is preliminary data.</text>
</comment>
<feature type="chain" id="PRO_5014767429" description="Type 9 secretion system plug protein N-terminal domain-containing protein" evidence="1">
    <location>
        <begin position="21"/>
        <end position="413"/>
    </location>
</feature>
<feature type="domain" description="Type 9 secretion system plug protein N-terminal" evidence="2">
    <location>
        <begin position="32"/>
        <end position="152"/>
    </location>
</feature>
<feature type="signal peptide" evidence="1">
    <location>
        <begin position="1"/>
        <end position="20"/>
    </location>
</feature>
<gene>
    <name evidence="3" type="ORF">CDL10_10600</name>
</gene>
<dbReference type="Proteomes" id="UP000231960">
    <property type="component" value="Unassembled WGS sequence"/>
</dbReference>